<organism evidence="1 2">
    <name type="scientific">Acaulospora colombiana</name>
    <dbReference type="NCBI Taxonomy" id="27376"/>
    <lineage>
        <taxon>Eukaryota</taxon>
        <taxon>Fungi</taxon>
        <taxon>Fungi incertae sedis</taxon>
        <taxon>Mucoromycota</taxon>
        <taxon>Glomeromycotina</taxon>
        <taxon>Glomeromycetes</taxon>
        <taxon>Diversisporales</taxon>
        <taxon>Acaulosporaceae</taxon>
        <taxon>Acaulospora</taxon>
    </lineage>
</organism>
<protein>
    <submittedName>
        <fullName evidence="1">2466_t:CDS:1</fullName>
    </submittedName>
</protein>
<evidence type="ECO:0000313" key="1">
    <source>
        <dbReference type="EMBL" id="CAG8771294.1"/>
    </source>
</evidence>
<sequence length="128" mass="14182">AKYYVDVHPPLAKLLITLAAWLGGFKGNFEFKEIGAIFFADVPYVAMRMVPAVLGVLLVPITYITLRALDCSASSSLLGAVLVLFENGLITQSRHILLDSQLMFFTGLSVLFWVMFCNEDRRPVTKAP</sequence>
<dbReference type="EMBL" id="CAJVPT010065048">
    <property type="protein sequence ID" value="CAG8771294.1"/>
    <property type="molecule type" value="Genomic_DNA"/>
</dbReference>
<keyword evidence="2" id="KW-1185">Reference proteome</keyword>
<gene>
    <name evidence="1" type="ORF">ACOLOM_LOCUS13810</name>
</gene>
<comment type="caution">
    <text evidence="1">The sequence shown here is derived from an EMBL/GenBank/DDBJ whole genome shotgun (WGS) entry which is preliminary data.</text>
</comment>
<accession>A0ACA9R004</accession>
<dbReference type="Proteomes" id="UP000789525">
    <property type="component" value="Unassembled WGS sequence"/>
</dbReference>
<evidence type="ECO:0000313" key="2">
    <source>
        <dbReference type="Proteomes" id="UP000789525"/>
    </source>
</evidence>
<reference evidence="1" key="1">
    <citation type="submission" date="2021-06" db="EMBL/GenBank/DDBJ databases">
        <authorList>
            <person name="Kallberg Y."/>
            <person name="Tangrot J."/>
            <person name="Rosling A."/>
        </authorList>
    </citation>
    <scope>NUCLEOTIDE SEQUENCE</scope>
    <source>
        <strain evidence="1">CL356</strain>
    </source>
</reference>
<feature type="non-terminal residue" evidence="1">
    <location>
        <position position="128"/>
    </location>
</feature>
<proteinExistence type="predicted"/>
<feature type="non-terminal residue" evidence="1">
    <location>
        <position position="1"/>
    </location>
</feature>
<name>A0ACA9R004_9GLOM</name>